<dbReference type="InterPro" id="IPR026960">
    <property type="entry name" value="RVT-Znf"/>
</dbReference>
<evidence type="ECO:0000313" key="3">
    <source>
        <dbReference type="Proteomes" id="UP000235145"/>
    </source>
</evidence>
<gene>
    <name evidence="2" type="ORF">LSAT_V11C100026560</name>
</gene>
<keyword evidence="3" id="KW-1185">Reference proteome</keyword>
<reference evidence="2 3" key="1">
    <citation type="journal article" date="2017" name="Nat. Commun.">
        <title>Genome assembly with in vitro proximity ligation data and whole-genome triplication in lettuce.</title>
        <authorList>
            <person name="Reyes-Chin-Wo S."/>
            <person name="Wang Z."/>
            <person name="Yang X."/>
            <person name="Kozik A."/>
            <person name="Arikit S."/>
            <person name="Song C."/>
            <person name="Xia L."/>
            <person name="Froenicke L."/>
            <person name="Lavelle D.O."/>
            <person name="Truco M.J."/>
            <person name="Xia R."/>
            <person name="Zhu S."/>
            <person name="Xu C."/>
            <person name="Xu H."/>
            <person name="Xu X."/>
            <person name="Cox K."/>
            <person name="Korf I."/>
            <person name="Meyers B.C."/>
            <person name="Michelmore R.W."/>
        </authorList>
    </citation>
    <scope>NUCLEOTIDE SEQUENCE [LARGE SCALE GENOMIC DNA]</scope>
    <source>
        <strain evidence="3">cv. Salinas</strain>
        <tissue evidence="2">Seedlings</tissue>
    </source>
</reference>
<accession>A0A9R1XYH6</accession>
<comment type="caution">
    <text evidence="2">The sequence shown here is derived from an EMBL/GenBank/DDBJ whole genome shotgun (WGS) entry which is preliminary data.</text>
</comment>
<feature type="domain" description="Reverse transcriptase zinc-binding" evidence="1">
    <location>
        <begin position="263"/>
        <end position="348"/>
    </location>
</feature>
<dbReference type="Proteomes" id="UP000235145">
    <property type="component" value="Unassembled WGS sequence"/>
</dbReference>
<dbReference type="PANTHER" id="PTHR33116:SF79">
    <property type="entry name" value="REVERSE TRANSCRIPTASE DOMAIN, ZINC FINGER, CCHC-TYPE-RELATED"/>
    <property type="match status" value="1"/>
</dbReference>
<organism evidence="2 3">
    <name type="scientific">Lactuca sativa</name>
    <name type="common">Garden lettuce</name>
    <dbReference type="NCBI Taxonomy" id="4236"/>
    <lineage>
        <taxon>Eukaryota</taxon>
        <taxon>Viridiplantae</taxon>
        <taxon>Streptophyta</taxon>
        <taxon>Embryophyta</taxon>
        <taxon>Tracheophyta</taxon>
        <taxon>Spermatophyta</taxon>
        <taxon>Magnoliopsida</taxon>
        <taxon>eudicotyledons</taxon>
        <taxon>Gunneridae</taxon>
        <taxon>Pentapetalae</taxon>
        <taxon>asterids</taxon>
        <taxon>campanulids</taxon>
        <taxon>Asterales</taxon>
        <taxon>Asteraceae</taxon>
        <taxon>Cichorioideae</taxon>
        <taxon>Cichorieae</taxon>
        <taxon>Lactucinae</taxon>
        <taxon>Lactuca</taxon>
    </lineage>
</organism>
<dbReference type="Pfam" id="PF13966">
    <property type="entry name" value="zf-RVT"/>
    <property type="match status" value="1"/>
</dbReference>
<dbReference type="EMBL" id="NBSK02000001">
    <property type="protein sequence ID" value="KAJ0228542.1"/>
    <property type="molecule type" value="Genomic_DNA"/>
</dbReference>
<proteinExistence type="predicted"/>
<evidence type="ECO:0000313" key="2">
    <source>
        <dbReference type="EMBL" id="KAJ0228542.1"/>
    </source>
</evidence>
<dbReference type="AlphaFoldDB" id="A0A9R1XYH6"/>
<name>A0A9R1XYH6_LACSA</name>
<sequence>MEKANFAAPLGCEPAKLPFTYLGVPVGANMNLTKHCRPVIERFRSRLSLWKSKTLSLGGRLTLSKAVLGSLPTFYFSLFVAPASVIKTLEKLRRNFLWGGAEESRKINWVKWQKVLSPKNAGGLGLGSLKALNLALILKWWWRLKVDGTSLWCRALAELDINTDDVFVKDVGSDEDTVFWQDRWNGAATLKDSFPELYKLERHKKCKVSDQITTDGLVWNWKSSPTSPDERSQLEAIIARAEVHHPLSRRDKWICNLSHDGTFQVRSLRSQIDERNESSDEAVIDWIHDIPIKVSCFMWRAVLDRLPTATTLIRRGIQLPSPTCTWCGLEPEDTDHVILRCPKAMMVWEWIIRWCEIPDLHFTHTKDLVEFTSKWGTCHKKRRTLIAICYGTAWLLWKARCDWIFKKTRSSPAVVADMIKSTVFTWVKHRRTKCTFRWMNWCVNPFKCV</sequence>
<dbReference type="PANTHER" id="PTHR33116">
    <property type="entry name" value="REVERSE TRANSCRIPTASE ZINC-BINDING DOMAIN-CONTAINING PROTEIN-RELATED-RELATED"/>
    <property type="match status" value="1"/>
</dbReference>
<protein>
    <recommendedName>
        <fullName evidence="1">Reverse transcriptase zinc-binding domain-containing protein</fullName>
    </recommendedName>
</protein>
<evidence type="ECO:0000259" key="1">
    <source>
        <dbReference type="Pfam" id="PF13966"/>
    </source>
</evidence>